<dbReference type="PROSITE" id="PS51257">
    <property type="entry name" value="PROKAR_LIPOPROTEIN"/>
    <property type="match status" value="1"/>
</dbReference>
<evidence type="ECO:0000256" key="2">
    <source>
        <dbReference type="ARBA" id="ARBA00022692"/>
    </source>
</evidence>
<dbReference type="SUPFAM" id="SSF81324">
    <property type="entry name" value="Voltage-gated potassium channels"/>
    <property type="match status" value="1"/>
</dbReference>
<feature type="transmembrane region" description="Helical" evidence="5">
    <location>
        <begin position="25"/>
        <end position="52"/>
    </location>
</feature>
<evidence type="ECO:0000313" key="7">
    <source>
        <dbReference type="Proteomes" id="UP001159042"/>
    </source>
</evidence>
<dbReference type="GO" id="GO:0015271">
    <property type="term" value="F:outward rectifier potassium channel activity"/>
    <property type="evidence" value="ECO:0007669"/>
    <property type="project" value="TreeGrafter"/>
</dbReference>
<dbReference type="GO" id="GO:0030322">
    <property type="term" value="P:stabilization of membrane potential"/>
    <property type="evidence" value="ECO:0007669"/>
    <property type="project" value="TreeGrafter"/>
</dbReference>
<dbReference type="AlphaFoldDB" id="A0AAV8VTS3"/>
<dbReference type="PANTHER" id="PTHR11003">
    <property type="entry name" value="POTASSIUM CHANNEL, SUBFAMILY K"/>
    <property type="match status" value="1"/>
</dbReference>
<protein>
    <submittedName>
        <fullName evidence="6">Uncharacterized protein</fullName>
    </submittedName>
</protein>
<dbReference type="Proteomes" id="UP001159042">
    <property type="component" value="Unassembled WGS sequence"/>
</dbReference>
<evidence type="ECO:0000256" key="3">
    <source>
        <dbReference type="ARBA" id="ARBA00022989"/>
    </source>
</evidence>
<accession>A0AAV8VTS3</accession>
<organism evidence="6 7">
    <name type="scientific">Exocentrus adspersus</name>
    <dbReference type="NCBI Taxonomy" id="1586481"/>
    <lineage>
        <taxon>Eukaryota</taxon>
        <taxon>Metazoa</taxon>
        <taxon>Ecdysozoa</taxon>
        <taxon>Arthropoda</taxon>
        <taxon>Hexapoda</taxon>
        <taxon>Insecta</taxon>
        <taxon>Pterygota</taxon>
        <taxon>Neoptera</taxon>
        <taxon>Endopterygota</taxon>
        <taxon>Coleoptera</taxon>
        <taxon>Polyphaga</taxon>
        <taxon>Cucujiformia</taxon>
        <taxon>Chrysomeloidea</taxon>
        <taxon>Cerambycidae</taxon>
        <taxon>Lamiinae</taxon>
        <taxon>Acanthocinini</taxon>
        <taxon>Exocentrus</taxon>
    </lineage>
</organism>
<keyword evidence="3 5" id="KW-1133">Transmembrane helix</keyword>
<dbReference type="PANTHER" id="PTHR11003:SF334">
    <property type="entry name" value="FI03418P"/>
    <property type="match status" value="1"/>
</dbReference>
<evidence type="ECO:0000256" key="1">
    <source>
        <dbReference type="ARBA" id="ARBA00004141"/>
    </source>
</evidence>
<evidence type="ECO:0000256" key="5">
    <source>
        <dbReference type="SAM" id="Phobius"/>
    </source>
</evidence>
<dbReference type="Gene3D" id="1.10.287.70">
    <property type="match status" value="1"/>
</dbReference>
<dbReference type="GO" id="GO:0005886">
    <property type="term" value="C:plasma membrane"/>
    <property type="evidence" value="ECO:0007669"/>
    <property type="project" value="TreeGrafter"/>
</dbReference>
<keyword evidence="4 5" id="KW-0472">Membrane</keyword>
<proteinExistence type="predicted"/>
<keyword evidence="7" id="KW-1185">Reference proteome</keyword>
<evidence type="ECO:0000313" key="6">
    <source>
        <dbReference type="EMBL" id="KAJ8917300.1"/>
    </source>
</evidence>
<evidence type="ECO:0000256" key="4">
    <source>
        <dbReference type="ARBA" id="ARBA00023136"/>
    </source>
</evidence>
<sequence>MSRYRSDPEILDYESSSFCSKFLHYSWITISCLFSHITLVAMVVSYCVLGAYTFASLEVENEIQVKKGIYRLRENVTRHLWNFTQEMDAFIEGNFTVEAAKYLKSFEGALLKAMTKDGWDGEEDENIVQWSFTGALFYSIIVITTIGM</sequence>
<comment type="subcellular location">
    <subcellularLocation>
        <location evidence="1">Membrane</location>
        <topology evidence="1">Multi-pass membrane protein</topology>
    </subcellularLocation>
</comment>
<dbReference type="GO" id="GO:0022841">
    <property type="term" value="F:potassium ion leak channel activity"/>
    <property type="evidence" value="ECO:0007669"/>
    <property type="project" value="TreeGrafter"/>
</dbReference>
<reference evidence="6 7" key="1">
    <citation type="journal article" date="2023" name="Insect Mol. Biol.">
        <title>Genome sequencing provides insights into the evolution of gene families encoding plant cell wall-degrading enzymes in longhorned beetles.</title>
        <authorList>
            <person name="Shin N.R."/>
            <person name="Okamura Y."/>
            <person name="Kirsch R."/>
            <person name="Pauchet Y."/>
        </authorList>
    </citation>
    <scope>NUCLEOTIDE SEQUENCE [LARGE SCALE GENOMIC DNA]</scope>
    <source>
        <strain evidence="6">EAD_L_NR</strain>
    </source>
</reference>
<dbReference type="InterPro" id="IPR003280">
    <property type="entry name" value="2pore_dom_K_chnl"/>
</dbReference>
<dbReference type="EMBL" id="JANEYG010000034">
    <property type="protein sequence ID" value="KAJ8917300.1"/>
    <property type="molecule type" value="Genomic_DNA"/>
</dbReference>
<keyword evidence="2 5" id="KW-0812">Transmembrane</keyword>
<gene>
    <name evidence="6" type="ORF">NQ315_002318</name>
</gene>
<feature type="transmembrane region" description="Helical" evidence="5">
    <location>
        <begin position="127"/>
        <end position="147"/>
    </location>
</feature>
<feature type="non-terminal residue" evidence="6">
    <location>
        <position position="148"/>
    </location>
</feature>
<name>A0AAV8VTS3_9CUCU</name>
<comment type="caution">
    <text evidence="6">The sequence shown here is derived from an EMBL/GenBank/DDBJ whole genome shotgun (WGS) entry which is preliminary data.</text>
</comment>